<dbReference type="Proteomes" id="UP000325315">
    <property type="component" value="Unassembled WGS sequence"/>
</dbReference>
<reference evidence="3" key="1">
    <citation type="journal article" date="2019" name="Plant Biotechnol. J.">
        <title>Genome sequencing of the Australian wild diploid species Gossypium australe highlights disease resistance and delayed gland morphogenesis.</title>
        <authorList>
            <person name="Cai Y."/>
            <person name="Cai X."/>
            <person name="Wang Q."/>
            <person name="Wang P."/>
            <person name="Zhang Y."/>
            <person name="Cai C."/>
            <person name="Xu Y."/>
            <person name="Wang K."/>
            <person name="Zhou Z."/>
            <person name="Wang C."/>
            <person name="Geng S."/>
            <person name="Li B."/>
            <person name="Dong Q."/>
            <person name="Hou Y."/>
            <person name="Wang H."/>
            <person name="Ai P."/>
            <person name="Liu Z."/>
            <person name="Yi F."/>
            <person name="Sun M."/>
            <person name="An G."/>
            <person name="Cheng J."/>
            <person name="Zhang Y."/>
            <person name="Shi Q."/>
            <person name="Xie Y."/>
            <person name="Shi X."/>
            <person name="Chang Y."/>
            <person name="Huang F."/>
            <person name="Chen Y."/>
            <person name="Hong S."/>
            <person name="Mi L."/>
            <person name="Sun Q."/>
            <person name="Zhang L."/>
            <person name="Zhou B."/>
            <person name="Peng R."/>
            <person name="Zhang X."/>
            <person name="Liu F."/>
        </authorList>
    </citation>
    <scope>NUCLEOTIDE SEQUENCE [LARGE SCALE GENOMIC DNA]</scope>
    <source>
        <strain evidence="3">cv. PA1801</strain>
    </source>
</reference>
<evidence type="ECO:0000313" key="2">
    <source>
        <dbReference type="EMBL" id="KAA3465734.1"/>
    </source>
</evidence>
<evidence type="ECO:0000256" key="1">
    <source>
        <dbReference type="SAM" id="Phobius"/>
    </source>
</evidence>
<dbReference type="EMBL" id="SMMG02000007">
    <property type="protein sequence ID" value="KAA3465734.1"/>
    <property type="molecule type" value="Genomic_DNA"/>
</dbReference>
<comment type="caution">
    <text evidence="2">The sequence shown here is derived from an EMBL/GenBank/DDBJ whole genome shotgun (WGS) entry which is preliminary data.</text>
</comment>
<keyword evidence="1" id="KW-1133">Transmembrane helix</keyword>
<keyword evidence="1" id="KW-0812">Transmembrane</keyword>
<evidence type="ECO:0000313" key="3">
    <source>
        <dbReference type="Proteomes" id="UP000325315"/>
    </source>
</evidence>
<gene>
    <name evidence="2" type="ORF">EPI10_000875</name>
</gene>
<keyword evidence="3" id="KW-1185">Reference proteome</keyword>
<keyword evidence="1" id="KW-0472">Membrane</keyword>
<proteinExistence type="predicted"/>
<dbReference type="AlphaFoldDB" id="A0A5B6V9H9"/>
<organism evidence="2 3">
    <name type="scientific">Gossypium australe</name>
    <dbReference type="NCBI Taxonomy" id="47621"/>
    <lineage>
        <taxon>Eukaryota</taxon>
        <taxon>Viridiplantae</taxon>
        <taxon>Streptophyta</taxon>
        <taxon>Embryophyta</taxon>
        <taxon>Tracheophyta</taxon>
        <taxon>Spermatophyta</taxon>
        <taxon>Magnoliopsida</taxon>
        <taxon>eudicotyledons</taxon>
        <taxon>Gunneridae</taxon>
        <taxon>Pentapetalae</taxon>
        <taxon>rosids</taxon>
        <taxon>malvids</taxon>
        <taxon>Malvales</taxon>
        <taxon>Malvaceae</taxon>
        <taxon>Malvoideae</taxon>
        <taxon>Gossypium</taxon>
    </lineage>
</organism>
<evidence type="ECO:0008006" key="4">
    <source>
        <dbReference type="Google" id="ProtNLM"/>
    </source>
</evidence>
<accession>A0A5B6V9H9</accession>
<name>A0A5B6V9H9_9ROSI</name>
<protein>
    <recommendedName>
        <fullName evidence="4">Transmembrane protein</fullName>
    </recommendedName>
</protein>
<sequence>MTSQSSSLEIESQFQSFPLFFTLITLPQITNFMAIIFSNSYNMFLCTSTEGEKTKTDDHLVMSRLNNSMTIEVGEIFFFIIQPKKYEKLLEKCILA</sequence>
<feature type="transmembrane region" description="Helical" evidence="1">
    <location>
        <begin position="17"/>
        <end position="37"/>
    </location>
</feature>